<proteinExistence type="predicted"/>
<reference evidence="2 3" key="1">
    <citation type="journal article" date="2010" name="Stand. Genomic Sci.">
        <title>Complete genome sequence of Streptosporangium roseum type strain (NI 9100).</title>
        <authorList>
            <person name="Nolan M."/>
            <person name="Sikorski J."/>
            <person name="Jando M."/>
            <person name="Lucas S."/>
            <person name="Lapidus A."/>
            <person name="Glavina Del Rio T."/>
            <person name="Chen F."/>
            <person name="Tice H."/>
            <person name="Pitluck S."/>
            <person name="Cheng J.F."/>
            <person name="Chertkov O."/>
            <person name="Sims D."/>
            <person name="Meincke L."/>
            <person name="Brettin T."/>
            <person name="Han C."/>
            <person name="Detter J.C."/>
            <person name="Bruce D."/>
            <person name="Goodwin L."/>
            <person name="Land M."/>
            <person name="Hauser L."/>
            <person name="Chang Y.J."/>
            <person name="Jeffries C.D."/>
            <person name="Ivanova N."/>
            <person name="Mavromatis K."/>
            <person name="Mikhailova N."/>
            <person name="Chen A."/>
            <person name="Palaniappan K."/>
            <person name="Chain P."/>
            <person name="Rohde M."/>
            <person name="Goker M."/>
            <person name="Bristow J."/>
            <person name="Eisen J.A."/>
            <person name="Markowitz V."/>
            <person name="Hugenholtz P."/>
            <person name="Kyrpides N.C."/>
            <person name="Klenk H.P."/>
        </authorList>
    </citation>
    <scope>NUCLEOTIDE SEQUENCE [LARGE SCALE GENOMIC DNA]</scope>
    <source>
        <strain evidence="3">ATCC 12428 / DSM 43021 / JCM 3005 / NI 9100</strain>
    </source>
</reference>
<sequence length="57" mass="5467">MTPPGNASMPGAAEPGKAPDTGSGGIEERLDAGVAEPVALPGVGRVPGAAQRVTFPG</sequence>
<organism evidence="2 3">
    <name type="scientific">Streptosporangium roseum (strain ATCC 12428 / DSM 43021 / JCM 3005 / KCTC 9067 / NCIMB 10171 / NRRL 2505 / NI 9100)</name>
    <dbReference type="NCBI Taxonomy" id="479432"/>
    <lineage>
        <taxon>Bacteria</taxon>
        <taxon>Bacillati</taxon>
        <taxon>Actinomycetota</taxon>
        <taxon>Actinomycetes</taxon>
        <taxon>Streptosporangiales</taxon>
        <taxon>Streptosporangiaceae</taxon>
        <taxon>Streptosporangium</taxon>
    </lineage>
</organism>
<name>D2AW55_STRRD</name>
<gene>
    <name evidence="2" type="ordered locus">Sros_2020</name>
</gene>
<keyword evidence="3" id="KW-1185">Reference proteome</keyword>
<accession>D2AW55</accession>
<dbReference type="HOGENOM" id="CLU_2994830_0_0_11"/>
<feature type="region of interest" description="Disordered" evidence="1">
    <location>
        <begin position="1"/>
        <end position="33"/>
    </location>
</feature>
<evidence type="ECO:0000313" key="2">
    <source>
        <dbReference type="EMBL" id="ACZ85008.1"/>
    </source>
</evidence>
<evidence type="ECO:0000313" key="3">
    <source>
        <dbReference type="Proteomes" id="UP000002029"/>
    </source>
</evidence>
<dbReference type="KEGG" id="sro:Sros_2020"/>
<dbReference type="EMBL" id="CP001814">
    <property type="protein sequence ID" value="ACZ85008.1"/>
    <property type="molecule type" value="Genomic_DNA"/>
</dbReference>
<evidence type="ECO:0000256" key="1">
    <source>
        <dbReference type="SAM" id="MobiDB-lite"/>
    </source>
</evidence>
<dbReference type="STRING" id="479432.Sros_2020"/>
<protein>
    <submittedName>
        <fullName evidence="2">Uncharacterized protein</fullName>
    </submittedName>
</protein>
<dbReference type="Proteomes" id="UP000002029">
    <property type="component" value="Chromosome"/>
</dbReference>
<dbReference type="AlphaFoldDB" id="D2AW55"/>